<evidence type="ECO:0000313" key="2">
    <source>
        <dbReference type="EMBL" id="TKA67907.1"/>
    </source>
</evidence>
<proteinExistence type="predicted"/>
<evidence type="ECO:0000313" key="3">
    <source>
        <dbReference type="Proteomes" id="UP000308768"/>
    </source>
</evidence>
<feature type="region of interest" description="Disordered" evidence="1">
    <location>
        <begin position="55"/>
        <end position="77"/>
    </location>
</feature>
<organism evidence="2 3">
    <name type="scientific">Cryomyces minteri</name>
    <dbReference type="NCBI Taxonomy" id="331657"/>
    <lineage>
        <taxon>Eukaryota</taxon>
        <taxon>Fungi</taxon>
        <taxon>Dikarya</taxon>
        <taxon>Ascomycota</taxon>
        <taxon>Pezizomycotina</taxon>
        <taxon>Dothideomycetes</taxon>
        <taxon>Dothideomycetes incertae sedis</taxon>
        <taxon>Cryomyces</taxon>
    </lineage>
</organism>
<reference evidence="2 3" key="1">
    <citation type="submission" date="2017-03" db="EMBL/GenBank/DDBJ databases">
        <title>Genomes of endolithic fungi from Antarctica.</title>
        <authorList>
            <person name="Coleine C."/>
            <person name="Masonjones S."/>
            <person name="Stajich J.E."/>
        </authorList>
    </citation>
    <scope>NUCLEOTIDE SEQUENCE [LARGE SCALE GENOMIC DNA]</scope>
    <source>
        <strain evidence="2 3">CCFEE 5187</strain>
    </source>
</reference>
<keyword evidence="3" id="KW-1185">Reference proteome</keyword>
<dbReference type="AlphaFoldDB" id="A0A4U0WXH9"/>
<gene>
    <name evidence="2" type="ORF">B0A49_07729</name>
</gene>
<dbReference type="EMBL" id="NAJN01000867">
    <property type="protein sequence ID" value="TKA67907.1"/>
    <property type="molecule type" value="Genomic_DNA"/>
</dbReference>
<sequence length="152" mass="17169">MAYPDPDNLELPDYPYYTSEAGVTKTLYDLDDAPGETTMGPRYPILEYDPAFDPDASYSAAEPIEEDNTATQPDGGYVTVNNKELRCIRCPESKAPFTRVCTLRRHLKETHNMKVLNPTGNKHPKTAAEFDALEEAQLVACAQLLDQRRWDR</sequence>
<evidence type="ECO:0000256" key="1">
    <source>
        <dbReference type="SAM" id="MobiDB-lite"/>
    </source>
</evidence>
<protein>
    <submittedName>
        <fullName evidence="2">Uncharacterized protein</fullName>
    </submittedName>
</protein>
<accession>A0A4U0WXH9</accession>
<comment type="caution">
    <text evidence="2">The sequence shown here is derived from an EMBL/GenBank/DDBJ whole genome shotgun (WGS) entry which is preliminary data.</text>
</comment>
<dbReference type="Proteomes" id="UP000308768">
    <property type="component" value="Unassembled WGS sequence"/>
</dbReference>
<name>A0A4U0WXH9_9PEZI</name>